<feature type="region of interest" description="Disordered" evidence="1">
    <location>
        <begin position="161"/>
        <end position="213"/>
    </location>
</feature>
<keyword evidence="4" id="KW-1185">Reference proteome</keyword>
<feature type="compositionally biased region" description="Pro residues" evidence="1">
    <location>
        <begin position="260"/>
        <end position="269"/>
    </location>
</feature>
<dbReference type="SUPFAM" id="SSF50729">
    <property type="entry name" value="PH domain-like"/>
    <property type="match status" value="1"/>
</dbReference>
<dbReference type="CDD" id="cd00821">
    <property type="entry name" value="PH"/>
    <property type="match status" value="1"/>
</dbReference>
<accession>A0A4P9VVX7</accession>
<feature type="compositionally biased region" description="Polar residues" evidence="1">
    <location>
        <begin position="596"/>
        <end position="606"/>
    </location>
</feature>
<feature type="compositionally biased region" description="Polar residues" evidence="1">
    <location>
        <begin position="390"/>
        <end position="402"/>
    </location>
</feature>
<dbReference type="EMBL" id="ML000785">
    <property type="protein sequence ID" value="RKO83834.1"/>
    <property type="molecule type" value="Genomic_DNA"/>
</dbReference>
<proteinExistence type="predicted"/>
<evidence type="ECO:0000256" key="1">
    <source>
        <dbReference type="SAM" id="MobiDB-lite"/>
    </source>
</evidence>
<dbReference type="PANTHER" id="PTHR12673">
    <property type="entry name" value="FACIOGENITAL DYSPLASIA PROTEIN"/>
    <property type="match status" value="1"/>
</dbReference>
<feature type="compositionally biased region" description="Low complexity" evidence="1">
    <location>
        <begin position="293"/>
        <end position="313"/>
    </location>
</feature>
<feature type="region of interest" description="Disordered" evidence="1">
    <location>
        <begin position="565"/>
        <end position="614"/>
    </location>
</feature>
<feature type="compositionally biased region" description="Pro residues" evidence="1">
    <location>
        <begin position="438"/>
        <end position="451"/>
    </location>
</feature>
<reference evidence="4" key="1">
    <citation type="journal article" date="2018" name="Nat. Microbiol.">
        <title>Leveraging single-cell genomics to expand the fungal tree of life.</title>
        <authorList>
            <person name="Ahrendt S.R."/>
            <person name="Quandt C.A."/>
            <person name="Ciobanu D."/>
            <person name="Clum A."/>
            <person name="Salamov A."/>
            <person name="Andreopoulos B."/>
            <person name="Cheng J.F."/>
            <person name="Woyke T."/>
            <person name="Pelin A."/>
            <person name="Henrissat B."/>
            <person name="Reynolds N.K."/>
            <person name="Benny G.L."/>
            <person name="Smith M.E."/>
            <person name="James T.Y."/>
            <person name="Grigoriev I.V."/>
        </authorList>
    </citation>
    <scope>NUCLEOTIDE SEQUENCE [LARGE SCALE GENOMIC DNA]</scope>
</reference>
<dbReference type="GO" id="GO:0005737">
    <property type="term" value="C:cytoplasm"/>
    <property type="evidence" value="ECO:0007669"/>
    <property type="project" value="TreeGrafter"/>
</dbReference>
<evidence type="ECO:0000313" key="4">
    <source>
        <dbReference type="Proteomes" id="UP000269721"/>
    </source>
</evidence>
<dbReference type="InterPro" id="IPR011993">
    <property type="entry name" value="PH-like_dom_sf"/>
</dbReference>
<feature type="compositionally biased region" description="Basic and acidic residues" evidence="1">
    <location>
        <begin position="273"/>
        <end position="285"/>
    </location>
</feature>
<feature type="compositionally biased region" description="Low complexity" evidence="1">
    <location>
        <begin position="169"/>
        <end position="187"/>
    </location>
</feature>
<feature type="compositionally biased region" description="Acidic residues" evidence="1">
    <location>
        <begin position="196"/>
        <end position="211"/>
    </location>
</feature>
<dbReference type="SMART" id="SM00233">
    <property type="entry name" value="PH"/>
    <property type="match status" value="1"/>
</dbReference>
<evidence type="ECO:0000259" key="2">
    <source>
        <dbReference type="PROSITE" id="PS50003"/>
    </source>
</evidence>
<feature type="non-terminal residue" evidence="3">
    <location>
        <position position="735"/>
    </location>
</feature>
<dbReference type="AlphaFoldDB" id="A0A4P9VVX7"/>
<dbReference type="PANTHER" id="PTHR12673:SF159">
    <property type="entry name" value="LD03170P"/>
    <property type="match status" value="1"/>
</dbReference>
<dbReference type="PROSITE" id="PS50003">
    <property type="entry name" value="PH_DOMAIN"/>
    <property type="match status" value="1"/>
</dbReference>
<dbReference type="Proteomes" id="UP000269721">
    <property type="component" value="Unassembled WGS sequence"/>
</dbReference>
<dbReference type="Gene3D" id="2.30.29.30">
    <property type="entry name" value="Pleckstrin-homology domain (PH domain)/Phosphotyrosine-binding domain (PTB)"/>
    <property type="match status" value="1"/>
</dbReference>
<gene>
    <name evidence="3" type="ORF">BDK51DRAFT_33288</name>
</gene>
<dbReference type="InterPro" id="IPR051092">
    <property type="entry name" value="FYVE_RhoGEF_PH"/>
</dbReference>
<feature type="compositionally biased region" description="Low complexity" evidence="1">
    <location>
        <begin position="348"/>
        <end position="389"/>
    </location>
</feature>
<feature type="non-terminal residue" evidence="3">
    <location>
        <position position="1"/>
    </location>
</feature>
<feature type="compositionally biased region" description="Low complexity" evidence="1">
    <location>
        <begin position="580"/>
        <end position="595"/>
    </location>
</feature>
<dbReference type="InterPro" id="IPR001849">
    <property type="entry name" value="PH_domain"/>
</dbReference>
<feature type="compositionally biased region" description="Low complexity" evidence="1">
    <location>
        <begin position="452"/>
        <end position="491"/>
    </location>
</feature>
<feature type="compositionally biased region" description="Pro residues" evidence="1">
    <location>
        <begin position="414"/>
        <end position="423"/>
    </location>
</feature>
<evidence type="ECO:0000313" key="3">
    <source>
        <dbReference type="EMBL" id="RKO83834.1"/>
    </source>
</evidence>
<name>A0A4P9VVX7_9FUNG</name>
<protein>
    <recommendedName>
        <fullName evidence="2">PH domain-containing protein</fullName>
    </recommendedName>
</protein>
<sequence>PDFENLLKAQLKIEIVVAFVNERAREAESVHRMLDLQGRFTSKLNILTPSRLLIKAAPMDLLSANGDRKRREIFMFNDMLLVAKGQGGGGEGEKLKVVSMVPFDMILINSPSDDPGKENLIEIVHIGSAKFTLACDSAFTKTQWIKAFKEATDGFIAQKNRSGAGGGAAVAEQPAPVPSVAPQAAVARIDPMAEERDGDDGEERDGDEGGAYEDSVIVKDDVPVSSGPPPFVRAISQGHAIAVASAPTTSASKPIAAAAPPKPATPSPSPSRQESRSKSVDRLDADTSALQPAAGEADAAAAVRRASSVEKAAGASHGVAASPTPASPTRMASGSFPLPTLPARTEPVRQVSAAAAAKRVSARRVSVSSGSAHVASPEAVVSESAVAESTTPGVSDSVSTAMSDAAAAFSGPSKYPPPIPGGKPRPTSAMLLLAPRQIVPPTPKPNIPPPAASARLTRPAPSPPSTAALVNMRAPPTTAASTSSTTQPLPARDVRDLPSTSGSRLTSNPFIVQDASQAVVAPVPQVPFRAHARSATADPAMVHGSRATASNGDLTAILDSLDEPAADAPTAGHEGGSTAGAGASSSIPSAGPTSSHTRSASHQPQSAAARRPVPWQPMIIPAAARGPPALSDLPKRSLSINPSIRERMKELQKQAEVGSISSVSPPSKIATGAAMASVTVTGPRGRVGSASGSAVEPVCDSDAGDAEVGELPMLKAKLESLSAKLSTAAAAISEG</sequence>
<organism evidence="3 4">
    <name type="scientific">Blyttiomyces helicus</name>
    <dbReference type="NCBI Taxonomy" id="388810"/>
    <lineage>
        <taxon>Eukaryota</taxon>
        <taxon>Fungi</taxon>
        <taxon>Fungi incertae sedis</taxon>
        <taxon>Chytridiomycota</taxon>
        <taxon>Chytridiomycota incertae sedis</taxon>
        <taxon>Chytridiomycetes</taxon>
        <taxon>Chytridiomycetes incertae sedis</taxon>
        <taxon>Blyttiomyces</taxon>
    </lineage>
</organism>
<feature type="domain" description="PH" evidence="2">
    <location>
        <begin position="45"/>
        <end position="153"/>
    </location>
</feature>
<dbReference type="GO" id="GO:0005085">
    <property type="term" value="F:guanyl-nucleotide exchange factor activity"/>
    <property type="evidence" value="ECO:0007669"/>
    <property type="project" value="TreeGrafter"/>
</dbReference>
<feature type="region of interest" description="Disordered" evidence="1">
    <location>
        <begin position="252"/>
        <end position="506"/>
    </location>
</feature>
<dbReference type="OrthoDB" id="1716625at2759"/>